<organism evidence="2 3">
    <name type="scientific">Portunus trituberculatus</name>
    <name type="common">Swimming crab</name>
    <name type="synonym">Neptunus trituberculatus</name>
    <dbReference type="NCBI Taxonomy" id="210409"/>
    <lineage>
        <taxon>Eukaryota</taxon>
        <taxon>Metazoa</taxon>
        <taxon>Ecdysozoa</taxon>
        <taxon>Arthropoda</taxon>
        <taxon>Crustacea</taxon>
        <taxon>Multicrustacea</taxon>
        <taxon>Malacostraca</taxon>
        <taxon>Eumalacostraca</taxon>
        <taxon>Eucarida</taxon>
        <taxon>Decapoda</taxon>
        <taxon>Pleocyemata</taxon>
        <taxon>Brachyura</taxon>
        <taxon>Eubrachyura</taxon>
        <taxon>Portunoidea</taxon>
        <taxon>Portunidae</taxon>
        <taxon>Portuninae</taxon>
        <taxon>Portunus</taxon>
    </lineage>
</organism>
<sequence length="218" mass="22888">MGSMKTEVLRCLPLLKSFSDVVRVCEIIEAAEKASEGPSCDVGGVTGGDPPHAASQPSEVVAAGPTSLRPTGQGKHRQVSQWGRKRCTTCGECGGWRQCRAFAATYRCCGQKGHFWSFCPALTLPSGARATTYLSAPPTSGGDHWRSGGGIVITSSAVADTGAQVEDLCISQRQLQATPMAVTHVARGDMNLLGTIRCQVSVGTCSTAERIYIAEGVQ</sequence>
<dbReference type="AlphaFoldDB" id="A0A5B7IZ96"/>
<evidence type="ECO:0000313" key="3">
    <source>
        <dbReference type="Proteomes" id="UP000324222"/>
    </source>
</evidence>
<evidence type="ECO:0000313" key="2">
    <source>
        <dbReference type="EMBL" id="MPC87865.1"/>
    </source>
</evidence>
<reference evidence="2 3" key="1">
    <citation type="submission" date="2019-05" db="EMBL/GenBank/DDBJ databases">
        <title>Another draft genome of Portunus trituberculatus and its Hox gene families provides insights of decapod evolution.</title>
        <authorList>
            <person name="Jeong J.-H."/>
            <person name="Song I."/>
            <person name="Kim S."/>
            <person name="Choi T."/>
            <person name="Kim D."/>
            <person name="Ryu S."/>
            <person name="Kim W."/>
        </authorList>
    </citation>
    <scope>NUCLEOTIDE SEQUENCE [LARGE SCALE GENOMIC DNA]</scope>
    <source>
        <tissue evidence="2">Muscle</tissue>
    </source>
</reference>
<dbReference type="Proteomes" id="UP000324222">
    <property type="component" value="Unassembled WGS sequence"/>
</dbReference>
<protein>
    <recommendedName>
        <fullName evidence="4">CCHC-type domain-containing protein</fullName>
    </recommendedName>
</protein>
<gene>
    <name evidence="2" type="ORF">E2C01_082745</name>
</gene>
<accession>A0A5B7IZ96</accession>
<evidence type="ECO:0008006" key="4">
    <source>
        <dbReference type="Google" id="ProtNLM"/>
    </source>
</evidence>
<dbReference type="OrthoDB" id="6618553at2759"/>
<evidence type="ECO:0000256" key="1">
    <source>
        <dbReference type="SAM" id="MobiDB-lite"/>
    </source>
</evidence>
<dbReference type="EMBL" id="VSRR010075864">
    <property type="protein sequence ID" value="MPC87865.1"/>
    <property type="molecule type" value="Genomic_DNA"/>
</dbReference>
<comment type="caution">
    <text evidence="2">The sequence shown here is derived from an EMBL/GenBank/DDBJ whole genome shotgun (WGS) entry which is preliminary data.</text>
</comment>
<keyword evidence="3" id="KW-1185">Reference proteome</keyword>
<proteinExistence type="predicted"/>
<feature type="region of interest" description="Disordered" evidence="1">
    <location>
        <begin position="36"/>
        <end position="57"/>
    </location>
</feature>
<name>A0A5B7IZ96_PORTR</name>